<comment type="caution">
    <text evidence="2">The sequence shown here is derived from an EMBL/GenBank/DDBJ whole genome shotgun (WGS) entry which is preliminary data.</text>
</comment>
<name>A0ABX1X1N3_9BACT</name>
<dbReference type="GO" id="GO:0003677">
    <property type="term" value="F:DNA binding"/>
    <property type="evidence" value="ECO:0007669"/>
    <property type="project" value="UniProtKB-KW"/>
</dbReference>
<sequence length="95" mass="11197">MNVITMSSDAFQKINSQLKSMEEAVEKLSRKHFYPLEERWLDNQEVCQTLLISKRTLQTYRDNGTLPFSQIGSKIYYKSSDIQAHLDKNYIQSFK</sequence>
<organism evidence="2 3">
    <name type="scientific">Marinifilum caeruleilacunae</name>
    <dbReference type="NCBI Taxonomy" id="2499076"/>
    <lineage>
        <taxon>Bacteria</taxon>
        <taxon>Pseudomonadati</taxon>
        <taxon>Bacteroidota</taxon>
        <taxon>Bacteroidia</taxon>
        <taxon>Marinilabiliales</taxon>
        <taxon>Marinifilaceae</taxon>
    </lineage>
</organism>
<dbReference type="PANTHER" id="PTHR34585">
    <property type="match status" value="1"/>
</dbReference>
<evidence type="ECO:0000313" key="3">
    <source>
        <dbReference type="Proteomes" id="UP000732105"/>
    </source>
</evidence>
<dbReference type="Proteomes" id="UP000732105">
    <property type="component" value="Unassembled WGS sequence"/>
</dbReference>
<dbReference type="EMBL" id="RZNH01000067">
    <property type="protein sequence ID" value="NOU62306.1"/>
    <property type="molecule type" value="Genomic_DNA"/>
</dbReference>
<reference evidence="2 3" key="1">
    <citation type="submission" date="2018-12" db="EMBL/GenBank/DDBJ databases">
        <title>Marinifilum JC070 sp. nov., a marine bacterium isolated from Yongle Blue Hole in the South China Sea.</title>
        <authorList>
            <person name="Fu T."/>
        </authorList>
    </citation>
    <scope>NUCLEOTIDE SEQUENCE [LARGE SCALE GENOMIC DNA]</scope>
    <source>
        <strain evidence="2 3">JC070</strain>
    </source>
</reference>
<dbReference type="RefSeq" id="WP_171597563.1">
    <property type="nucleotide sequence ID" value="NZ_RZNH01000067.1"/>
</dbReference>
<evidence type="ECO:0000259" key="1">
    <source>
        <dbReference type="Pfam" id="PF12728"/>
    </source>
</evidence>
<evidence type="ECO:0000313" key="2">
    <source>
        <dbReference type="EMBL" id="NOU62306.1"/>
    </source>
</evidence>
<keyword evidence="2" id="KW-0238">DNA-binding</keyword>
<dbReference type="InterPro" id="IPR041657">
    <property type="entry name" value="HTH_17"/>
</dbReference>
<protein>
    <submittedName>
        <fullName evidence="2">DNA-binding protein</fullName>
    </submittedName>
</protein>
<dbReference type="Pfam" id="PF12728">
    <property type="entry name" value="HTH_17"/>
    <property type="match status" value="1"/>
</dbReference>
<gene>
    <name evidence="2" type="ORF">ELS83_21145</name>
</gene>
<keyword evidence="3" id="KW-1185">Reference proteome</keyword>
<feature type="domain" description="Helix-turn-helix" evidence="1">
    <location>
        <begin position="40"/>
        <end position="89"/>
    </location>
</feature>
<dbReference type="InterPro" id="IPR009061">
    <property type="entry name" value="DNA-bd_dom_put_sf"/>
</dbReference>
<dbReference type="SUPFAM" id="SSF46955">
    <property type="entry name" value="Putative DNA-binding domain"/>
    <property type="match status" value="1"/>
</dbReference>
<dbReference type="PANTHER" id="PTHR34585:SF22">
    <property type="entry name" value="HELIX-TURN-HELIX DOMAIN-CONTAINING PROTEIN"/>
    <property type="match status" value="1"/>
</dbReference>
<proteinExistence type="predicted"/>
<accession>A0ABX1X1N3</accession>